<dbReference type="Proteomes" id="UP000094769">
    <property type="component" value="Unassembled WGS sequence"/>
</dbReference>
<dbReference type="OrthoDB" id="9808588at2"/>
<keyword evidence="2" id="KW-0812">Transmembrane</keyword>
<gene>
    <name evidence="9" type="primary">ctpH_1</name>
    <name evidence="9" type="ORF">CODIS_07330</name>
</gene>
<reference evidence="9 10" key="1">
    <citation type="submission" date="2016-06" db="EMBL/GenBank/DDBJ databases">
        <title>Genome sequence of endosymbiont of Candidatus Endolucinida thiodiazotropha.</title>
        <authorList>
            <person name="Poehlein A."/>
            <person name="Koenig S."/>
            <person name="Heiden S.E."/>
            <person name="Thuermer A."/>
            <person name="Voget S."/>
            <person name="Daniel R."/>
            <person name="Markert S."/>
            <person name="Gros O."/>
            <person name="Schweder T."/>
        </authorList>
    </citation>
    <scope>NUCLEOTIDE SEQUENCE [LARGE SCALE GENOMIC DNA]</scope>
    <source>
        <strain evidence="9 10">COS</strain>
    </source>
</reference>
<dbReference type="Pfam" id="PF13682">
    <property type="entry name" value="CZB"/>
    <property type="match status" value="1"/>
</dbReference>
<dbReference type="Gene3D" id="1.20.120.30">
    <property type="entry name" value="Aspartate receptor, ligand-binding domain"/>
    <property type="match status" value="1"/>
</dbReference>
<evidence type="ECO:0000256" key="3">
    <source>
        <dbReference type="ARBA" id="ARBA00022989"/>
    </source>
</evidence>
<dbReference type="SUPFAM" id="SSF58104">
    <property type="entry name" value="Methyl-accepting chemotaxis protein (MCP) signaling domain"/>
    <property type="match status" value="1"/>
</dbReference>
<dbReference type="Pfam" id="PF00015">
    <property type="entry name" value="MCPsignal"/>
    <property type="match status" value="1"/>
</dbReference>
<evidence type="ECO:0000256" key="2">
    <source>
        <dbReference type="ARBA" id="ARBA00022692"/>
    </source>
</evidence>
<dbReference type="AlphaFoldDB" id="A0A7Z0VPK0"/>
<dbReference type="GO" id="GO:0006935">
    <property type="term" value="P:chemotaxis"/>
    <property type="evidence" value="ECO:0007669"/>
    <property type="project" value="UniProtKB-ARBA"/>
</dbReference>
<protein>
    <submittedName>
        <fullName evidence="9">Methyl-accepting chemotaxis protein CtpH</fullName>
    </submittedName>
</protein>
<sequence length="376" mass="41526">MFGISNKKKISQLQQQLEEKINQVELQAAQISTLQEENAQLRQRIEEESKELHLQQQLMGNFSTLSDSFSELQHSLMHTATNMKDEKVNAIRGSEISTQAIASVEVMHSEIDSVTQISQESSESVDKLGTIADNISNFVSIIQGISEQTNLLALNAAIEAARAGEMGRGFAVVADEVRSLAGRTREATTEIAALVDTITLETKKSMDTMSSMMDVTHSFKTQVSDSISTIKQQFDLSKSMEETISSTSLRTFVELAKFDHLVFKFSIYKAFLGLAELPSDALSDHRSCRLGQWYYNGEGVSCFSNLPGYREIEAPHQDVHKYGKQALIHLESGDKQASINNISMMEEASMQVISNLEGLAQSGESNAHILCADDAQ</sequence>
<organism evidence="9 10">
    <name type="scientific">Candidatus Thiodiazotropha endolucinida</name>
    <dbReference type="NCBI Taxonomy" id="1655433"/>
    <lineage>
        <taxon>Bacteria</taxon>
        <taxon>Pseudomonadati</taxon>
        <taxon>Pseudomonadota</taxon>
        <taxon>Gammaproteobacteria</taxon>
        <taxon>Chromatiales</taxon>
        <taxon>Sedimenticolaceae</taxon>
        <taxon>Candidatus Thiodiazotropha</taxon>
    </lineage>
</organism>
<keyword evidence="5 6" id="KW-0807">Transducer</keyword>
<evidence type="ECO:0000256" key="7">
    <source>
        <dbReference type="SAM" id="Coils"/>
    </source>
</evidence>
<dbReference type="Gene3D" id="6.10.250.3200">
    <property type="match status" value="1"/>
</dbReference>
<keyword evidence="3" id="KW-1133">Transmembrane helix</keyword>
<feature type="coiled-coil region" evidence="7">
    <location>
        <begin position="7"/>
        <end position="58"/>
    </location>
</feature>
<evidence type="ECO:0000256" key="4">
    <source>
        <dbReference type="ARBA" id="ARBA00023136"/>
    </source>
</evidence>
<dbReference type="EMBL" id="MARB01000003">
    <property type="protein sequence ID" value="ODJ89120.1"/>
    <property type="molecule type" value="Genomic_DNA"/>
</dbReference>
<dbReference type="SMART" id="SM00283">
    <property type="entry name" value="MA"/>
    <property type="match status" value="1"/>
</dbReference>
<feature type="domain" description="Methyl-accepting transducer" evidence="8">
    <location>
        <begin position="61"/>
        <end position="254"/>
    </location>
</feature>
<name>A0A7Z0VPK0_9GAMM</name>
<keyword evidence="7" id="KW-0175">Coiled coil</keyword>
<dbReference type="PANTHER" id="PTHR32089">
    <property type="entry name" value="METHYL-ACCEPTING CHEMOTAXIS PROTEIN MCPB"/>
    <property type="match status" value="1"/>
</dbReference>
<evidence type="ECO:0000259" key="8">
    <source>
        <dbReference type="PROSITE" id="PS50111"/>
    </source>
</evidence>
<dbReference type="InterPro" id="IPR004089">
    <property type="entry name" value="MCPsignal_dom"/>
</dbReference>
<evidence type="ECO:0000313" key="10">
    <source>
        <dbReference type="Proteomes" id="UP000094769"/>
    </source>
</evidence>
<comment type="subcellular location">
    <subcellularLocation>
        <location evidence="1">Membrane</location>
        <topology evidence="1">Multi-pass membrane protein</topology>
    </subcellularLocation>
</comment>
<evidence type="ECO:0000256" key="5">
    <source>
        <dbReference type="ARBA" id="ARBA00023224"/>
    </source>
</evidence>
<keyword evidence="10" id="KW-1185">Reference proteome</keyword>
<evidence type="ECO:0000256" key="6">
    <source>
        <dbReference type="PROSITE-ProRule" id="PRU00284"/>
    </source>
</evidence>
<proteinExistence type="predicted"/>
<accession>A0A7Z0VPK0</accession>
<keyword evidence="4" id="KW-0472">Membrane</keyword>
<dbReference type="InterPro" id="IPR025991">
    <property type="entry name" value="Chemoreceptor_zinc-bind_dom"/>
</dbReference>
<comment type="caution">
    <text evidence="9">The sequence shown here is derived from an EMBL/GenBank/DDBJ whole genome shotgun (WGS) entry which is preliminary data.</text>
</comment>
<evidence type="ECO:0000256" key="1">
    <source>
        <dbReference type="ARBA" id="ARBA00004141"/>
    </source>
</evidence>
<dbReference type="PROSITE" id="PS50111">
    <property type="entry name" value="CHEMOTAXIS_TRANSDUC_2"/>
    <property type="match status" value="1"/>
</dbReference>
<dbReference type="GO" id="GO:0007165">
    <property type="term" value="P:signal transduction"/>
    <property type="evidence" value="ECO:0007669"/>
    <property type="project" value="UniProtKB-KW"/>
</dbReference>
<evidence type="ECO:0000313" key="9">
    <source>
        <dbReference type="EMBL" id="ODJ89120.1"/>
    </source>
</evidence>
<dbReference type="PANTHER" id="PTHR32089:SF119">
    <property type="entry name" value="METHYL-ACCEPTING CHEMOTAXIS PROTEIN CTPL"/>
    <property type="match status" value="1"/>
</dbReference>
<dbReference type="GO" id="GO:0016020">
    <property type="term" value="C:membrane"/>
    <property type="evidence" value="ECO:0007669"/>
    <property type="project" value="UniProtKB-SubCell"/>
</dbReference>
<dbReference type="RefSeq" id="WP_069121344.1">
    <property type="nucleotide sequence ID" value="NZ_MARB01000003.1"/>
</dbReference>